<feature type="transmembrane region" description="Helical" evidence="2">
    <location>
        <begin position="123"/>
        <end position="143"/>
    </location>
</feature>
<comment type="caution">
    <text evidence="4">The sequence shown here is derived from an EMBL/GenBank/DDBJ whole genome shotgun (WGS) entry which is preliminary data.</text>
</comment>
<feature type="region of interest" description="Disordered" evidence="1">
    <location>
        <begin position="1"/>
        <end position="34"/>
    </location>
</feature>
<dbReference type="Gene3D" id="1.20.1110.10">
    <property type="entry name" value="Calcium-transporting ATPase, transmembrane domain"/>
    <property type="match status" value="1"/>
</dbReference>
<feature type="compositionally biased region" description="Polar residues" evidence="1">
    <location>
        <begin position="9"/>
        <end position="33"/>
    </location>
</feature>
<reference evidence="4 5" key="1">
    <citation type="journal article" date="2019" name="Nat. Med.">
        <title>A library of human gut bacterial isolates paired with longitudinal multiomics data enables mechanistic microbiome research.</title>
        <authorList>
            <person name="Poyet M."/>
            <person name="Groussin M."/>
            <person name="Gibbons S.M."/>
            <person name="Avila-Pacheco J."/>
            <person name="Jiang X."/>
            <person name="Kearney S.M."/>
            <person name="Perrotta A.R."/>
            <person name="Berdy B."/>
            <person name="Zhao S."/>
            <person name="Lieberman T.D."/>
            <person name="Swanson P.K."/>
            <person name="Smith M."/>
            <person name="Roesemann S."/>
            <person name="Alexander J.E."/>
            <person name="Rich S.A."/>
            <person name="Livny J."/>
            <person name="Vlamakis H."/>
            <person name="Clish C."/>
            <person name="Bullock K."/>
            <person name="Deik A."/>
            <person name="Scott J."/>
            <person name="Pierce K.A."/>
            <person name="Xavier R.J."/>
            <person name="Alm E.J."/>
        </authorList>
    </citation>
    <scope>NUCLEOTIDE SEQUENCE [LARGE SCALE GENOMIC DNA]</scope>
    <source>
        <strain evidence="4 5">BIOML-A2</strain>
    </source>
</reference>
<dbReference type="RefSeq" id="WP_240123306.1">
    <property type="nucleotide sequence ID" value="NZ_WDPD01000019.1"/>
</dbReference>
<protein>
    <submittedName>
        <fullName evidence="4">Cation-translocating P-type ATPase</fullName>
    </submittedName>
</protein>
<dbReference type="InterPro" id="IPR004014">
    <property type="entry name" value="ATPase_P-typ_cation-transptr_N"/>
</dbReference>
<evidence type="ECO:0000259" key="3">
    <source>
        <dbReference type="SMART" id="SM00831"/>
    </source>
</evidence>
<keyword evidence="2" id="KW-0472">Membrane</keyword>
<evidence type="ECO:0000313" key="4">
    <source>
        <dbReference type="EMBL" id="KAB7458815.1"/>
    </source>
</evidence>
<proteinExistence type="predicted"/>
<accession>A0A7J5TF15</accession>
<dbReference type="AlphaFoldDB" id="A0A7J5TF15"/>
<feature type="non-terminal residue" evidence="4">
    <location>
        <position position="167"/>
    </location>
</feature>
<evidence type="ECO:0000313" key="5">
    <source>
        <dbReference type="Proteomes" id="UP000429211"/>
    </source>
</evidence>
<feature type="transmembrane region" description="Helical" evidence="2">
    <location>
        <begin position="91"/>
        <end position="108"/>
    </location>
</feature>
<evidence type="ECO:0000256" key="1">
    <source>
        <dbReference type="SAM" id="MobiDB-lite"/>
    </source>
</evidence>
<sequence>MVDRKEDQSTQFRDTSSGNFEQAAKTATQTQVDPSLADAQTVAQSLGVDLNTGLSQAEAKRRLDKYGPNELASAPPVPKWKKFLEQFKDPLVYLLLAATGISLVAWFIERANAVPGAEGGEALPFDAIVIVLILIVNAVLGYIQESKAEAAVEALSSMTAPQTNVLR</sequence>
<name>A0A7J5TF15_9BIFI</name>
<dbReference type="Pfam" id="PF00690">
    <property type="entry name" value="Cation_ATPase_N"/>
    <property type="match status" value="1"/>
</dbReference>
<evidence type="ECO:0000256" key="2">
    <source>
        <dbReference type="SAM" id="Phobius"/>
    </source>
</evidence>
<dbReference type="PANTHER" id="PTHR42861">
    <property type="entry name" value="CALCIUM-TRANSPORTING ATPASE"/>
    <property type="match status" value="1"/>
</dbReference>
<keyword evidence="2" id="KW-0812">Transmembrane</keyword>
<dbReference type="Proteomes" id="UP000429211">
    <property type="component" value="Unassembled WGS sequence"/>
</dbReference>
<organism evidence="4 5">
    <name type="scientific">Bifidobacterium dentium</name>
    <dbReference type="NCBI Taxonomy" id="1689"/>
    <lineage>
        <taxon>Bacteria</taxon>
        <taxon>Bacillati</taxon>
        <taxon>Actinomycetota</taxon>
        <taxon>Actinomycetes</taxon>
        <taxon>Bifidobacteriales</taxon>
        <taxon>Bifidobacteriaceae</taxon>
        <taxon>Bifidobacterium</taxon>
    </lineage>
</organism>
<dbReference type="InterPro" id="IPR023298">
    <property type="entry name" value="ATPase_P-typ_TM_dom_sf"/>
</dbReference>
<dbReference type="Gene3D" id="2.70.150.10">
    <property type="entry name" value="Calcium-transporting ATPase, cytoplasmic transduction domain A"/>
    <property type="match status" value="1"/>
</dbReference>
<dbReference type="SMART" id="SM00831">
    <property type="entry name" value="Cation_ATPase_N"/>
    <property type="match status" value="1"/>
</dbReference>
<feature type="domain" description="Cation-transporting P-type ATPase N-terminal" evidence="3">
    <location>
        <begin position="33"/>
        <end position="107"/>
    </location>
</feature>
<keyword evidence="2" id="KW-1133">Transmembrane helix</keyword>
<dbReference type="SUPFAM" id="SSF81665">
    <property type="entry name" value="Calcium ATPase, transmembrane domain M"/>
    <property type="match status" value="1"/>
</dbReference>
<dbReference type="EMBL" id="WDPD01000019">
    <property type="protein sequence ID" value="KAB7458815.1"/>
    <property type="molecule type" value="Genomic_DNA"/>
</dbReference>
<gene>
    <name evidence="4" type="ORF">GBB04_10825</name>
</gene>